<organism evidence="1 2">
    <name type="scientific">Ancylostoma ceylanicum</name>
    <dbReference type="NCBI Taxonomy" id="53326"/>
    <lineage>
        <taxon>Eukaryota</taxon>
        <taxon>Metazoa</taxon>
        <taxon>Ecdysozoa</taxon>
        <taxon>Nematoda</taxon>
        <taxon>Chromadorea</taxon>
        <taxon>Rhabditida</taxon>
        <taxon>Rhabditina</taxon>
        <taxon>Rhabditomorpha</taxon>
        <taxon>Strongyloidea</taxon>
        <taxon>Ancylostomatidae</taxon>
        <taxon>Ancylostomatinae</taxon>
        <taxon>Ancylostoma</taxon>
    </lineage>
</organism>
<reference evidence="2" key="1">
    <citation type="journal article" date="2015" name="Nat. Genet.">
        <title>The genome and transcriptome of the zoonotic hookworm Ancylostoma ceylanicum identify infection-specific gene families.</title>
        <authorList>
            <person name="Schwarz E.M."/>
            <person name="Hu Y."/>
            <person name="Antoshechkin I."/>
            <person name="Miller M.M."/>
            <person name="Sternberg P.W."/>
            <person name="Aroian R.V."/>
        </authorList>
    </citation>
    <scope>NUCLEOTIDE SEQUENCE</scope>
    <source>
        <strain evidence="2">HY135</strain>
    </source>
</reference>
<evidence type="ECO:0000313" key="2">
    <source>
        <dbReference type="Proteomes" id="UP000024635"/>
    </source>
</evidence>
<sequence length="183" mass="20510">MKRCGVRDLLAALGVIRHALCESNKLPVHKLGRSIEKHGIASEYEELVAEKFRAARVDIPNDLQKIVRQLPESSDYAVRGLVEVVHQMSDVIVGMATVVDNLLVNQQSQTVALKTANNQMNTLASMKLPHGAFLGYANLCRDWVIENNPPFEFMNLKALMHKWTPSARCPKEDLVTQCTDFAR</sequence>
<dbReference type="AlphaFoldDB" id="A0A016UUP2"/>
<evidence type="ECO:0000313" key="1">
    <source>
        <dbReference type="EMBL" id="EYC19139.1"/>
    </source>
</evidence>
<name>A0A016UUP2_9BILA</name>
<proteinExistence type="predicted"/>
<comment type="caution">
    <text evidence="1">The sequence shown here is derived from an EMBL/GenBank/DDBJ whole genome shotgun (WGS) entry which is preliminary data.</text>
</comment>
<dbReference type="EMBL" id="JARK01001361">
    <property type="protein sequence ID" value="EYC19139.1"/>
    <property type="molecule type" value="Genomic_DNA"/>
</dbReference>
<protein>
    <submittedName>
        <fullName evidence="1">Uncharacterized protein</fullName>
    </submittedName>
</protein>
<gene>
    <name evidence="1" type="primary">Acey_s0025.g1196</name>
    <name evidence="1" type="ORF">Y032_0025g1196</name>
</gene>
<dbReference type="Proteomes" id="UP000024635">
    <property type="component" value="Unassembled WGS sequence"/>
</dbReference>
<keyword evidence="2" id="KW-1185">Reference proteome</keyword>
<accession>A0A016UUP2</accession>